<dbReference type="Pfam" id="PF10934">
    <property type="entry name" value="Sheath_initiator"/>
    <property type="match status" value="1"/>
</dbReference>
<accession>A0ABT9CGN0</accession>
<protein>
    <submittedName>
        <fullName evidence="1">DUF2634 domain-containing protein</fullName>
    </submittedName>
</protein>
<organism evidence="1 2">
    <name type="scientific">Paenibacillus lacisoli</name>
    <dbReference type="NCBI Taxonomy" id="3064525"/>
    <lineage>
        <taxon>Bacteria</taxon>
        <taxon>Bacillati</taxon>
        <taxon>Bacillota</taxon>
        <taxon>Bacilli</taxon>
        <taxon>Bacillales</taxon>
        <taxon>Paenibacillaceae</taxon>
        <taxon>Paenibacillus</taxon>
    </lineage>
</organism>
<keyword evidence="2" id="KW-1185">Reference proteome</keyword>
<sequence length="146" mass="16699">MADESLFPELDLSEMDVADLVDSVPSETKWTYVTDFRNRRAVFDDAGRPEKTKTYAEYLTQTALKILNTERFQYVIYTGNMGVERSEWPGWEDAEISRDIEEALTAHPEIERAEVVSMERRGQEMSLTIRIEGTAGSTTLEEVIPL</sequence>
<dbReference type="EMBL" id="JAUQTB010000016">
    <property type="protein sequence ID" value="MDO7908421.1"/>
    <property type="molecule type" value="Genomic_DNA"/>
</dbReference>
<evidence type="ECO:0000313" key="1">
    <source>
        <dbReference type="EMBL" id="MDO7908421.1"/>
    </source>
</evidence>
<dbReference type="Proteomes" id="UP001240171">
    <property type="component" value="Unassembled WGS sequence"/>
</dbReference>
<proteinExistence type="predicted"/>
<reference evidence="1 2" key="1">
    <citation type="submission" date="2023-07" db="EMBL/GenBank/DDBJ databases">
        <title>Paenibacillus sp. JX-17 nov. isolated from soil.</title>
        <authorList>
            <person name="Wan Y."/>
            <person name="Liu B."/>
        </authorList>
    </citation>
    <scope>NUCLEOTIDE SEQUENCE [LARGE SCALE GENOMIC DNA]</scope>
    <source>
        <strain evidence="1 2">JX-17</strain>
    </source>
</reference>
<gene>
    <name evidence="1" type="ORF">Q5741_18635</name>
</gene>
<dbReference type="InterPro" id="IPR020288">
    <property type="entry name" value="Sheath_initiator"/>
</dbReference>
<name>A0ABT9CGN0_9BACL</name>
<comment type="caution">
    <text evidence="1">The sequence shown here is derived from an EMBL/GenBank/DDBJ whole genome shotgun (WGS) entry which is preliminary data.</text>
</comment>
<evidence type="ECO:0000313" key="2">
    <source>
        <dbReference type="Proteomes" id="UP001240171"/>
    </source>
</evidence>